<organism evidence="2 3">
    <name type="scientific">Wenjunlia tyrosinilytica</name>
    <dbReference type="NCBI Taxonomy" id="1544741"/>
    <lineage>
        <taxon>Bacteria</taxon>
        <taxon>Bacillati</taxon>
        <taxon>Actinomycetota</taxon>
        <taxon>Actinomycetes</taxon>
        <taxon>Kitasatosporales</taxon>
        <taxon>Streptomycetaceae</taxon>
        <taxon>Wenjunlia</taxon>
    </lineage>
</organism>
<proteinExistence type="predicted"/>
<evidence type="ECO:0000256" key="1">
    <source>
        <dbReference type="SAM" id="Phobius"/>
    </source>
</evidence>
<accession>A0A918DYA8</accession>
<protein>
    <recommendedName>
        <fullName evidence="4">DUF1275 domain-containing protein</fullName>
    </recommendedName>
</protein>
<gene>
    <name evidence="2" type="ORF">GCM10012280_27190</name>
</gene>
<feature type="transmembrane region" description="Helical" evidence="1">
    <location>
        <begin position="234"/>
        <end position="253"/>
    </location>
</feature>
<dbReference type="InterPro" id="IPR010699">
    <property type="entry name" value="DUF1275"/>
</dbReference>
<evidence type="ECO:0000313" key="3">
    <source>
        <dbReference type="Proteomes" id="UP000641932"/>
    </source>
</evidence>
<feature type="transmembrane region" description="Helical" evidence="1">
    <location>
        <begin position="146"/>
        <end position="165"/>
    </location>
</feature>
<feature type="transmembrane region" description="Helical" evidence="1">
    <location>
        <begin position="114"/>
        <end position="134"/>
    </location>
</feature>
<feature type="transmembrane region" description="Helical" evidence="1">
    <location>
        <begin position="207"/>
        <end position="228"/>
    </location>
</feature>
<sequence>MAHRLSAWGGSGDASRRRRSGGAAVVAVTRGLPLTAVLVGLTVTTGMVEAVSYLALGHVFTAMMTGNLLLLSFACAGGGGLSVAASSVSFGAFVAGAGAGARLEAALGARRHRWFVIALVVEAVILAAAGLTAWRIEPVQEQMSGRYYGVVALVAAAMGIRSVTMLRADIPDLATTVATRLLTALVNGVFLGAGHGPDRPAAERREAHRGATVAAMFAGGLLGAWLLHLHWRPYALLLLVGAVVLVIAGAYAFSPRHRRL</sequence>
<reference evidence="2" key="1">
    <citation type="journal article" date="2014" name="Int. J. Syst. Evol. Microbiol.">
        <title>Complete genome sequence of Corynebacterium casei LMG S-19264T (=DSM 44701T), isolated from a smear-ripened cheese.</title>
        <authorList>
            <consortium name="US DOE Joint Genome Institute (JGI-PGF)"/>
            <person name="Walter F."/>
            <person name="Albersmeier A."/>
            <person name="Kalinowski J."/>
            <person name="Ruckert C."/>
        </authorList>
    </citation>
    <scope>NUCLEOTIDE SEQUENCE</scope>
    <source>
        <strain evidence="2">CGMCC 4.7201</strain>
    </source>
</reference>
<evidence type="ECO:0000313" key="2">
    <source>
        <dbReference type="EMBL" id="GGO87826.1"/>
    </source>
</evidence>
<keyword evidence="1" id="KW-0472">Membrane</keyword>
<dbReference type="PANTHER" id="PTHR37314">
    <property type="entry name" value="SLR0142 PROTEIN"/>
    <property type="match status" value="1"/>
</dbReference>
<keyword evidence="1" id="KW-1133">Transmembrane helix</keyword>
<dbReference type="Proteomes" id="UP000641932">
    <property type="component" value="Unassembled WGS sequence"/>
</dbReference>
<name>A0A918DYA8_9ACTN</name>
<keyword evidence="1" id="KW-0812">Transmembrane</keyword>
<keyword evidence="3" id="KW-1185">Reference proteome</keyword>
<dbReference type="Pfam" id="PF06912">
    <property type="entry name" value="DUF1275"/>
    <property type="match status" value="1"/>
</dbReference>
<feature type="transmembrane region" description="Helical" evidence="1">
    <location>
        <begin position="68"/>
        <end position="94"/>
    </location>
</feature>
<dbReference type="AlphaFoldDB" id="A0A918DYA8"/>
<feature type="transmembrane region" description="Helical" evidence="1">
    <location>
        <begin position="177"/>
        <end position="195"/>
    </location>
</feature>
<comment type="caution">
    <text evidence="2">The sequence shown here is derived from an EMBL/GenBank/DDBJ whole genome shotgun (WGS) entry which is preliminary data.</text>
</comment>
<reference evidence="2" key="2">
    <citation type="submission" date="2020-09" db="EMBL/GenBank/DDBJ databases">
        <authorList>
            <person name="Sun Q."/>
            <person name="Zhou Y."/>
        </authorList>
    </citation>
    <scope>NUCLEOTIDE SEQUENCE</scope>
    <source>
        <strain evidence="2">CGMCC 4.7201</strain>
    </source>
</reference>
<dbReference type="PANTHER" id="PTHR37314:SF4">
    <property type="entry name" value="UPF0700 TRANSMEMBRANE PROTEIN YOAK"/>
    <property type="match status" value="1"/>
</dbReference>
<dbReference type="EMBL" id="BMMS01000010">
    <property type="protein sequence ID" value="GGO87826.1"/>
    <property type="molecule type" value="Genomic_DNA"/>
</dbReference>
<evidence type="ECO:0008006" key="4">
    <source>
        <dbReference type="Google" id="ProtNLM"/>
    </source>
</evidence>